<evidence type="ECO:0008006" key="4">
    <source>
        <dbReference type="Google" id="ProtNLM"/>
    </source>
</evidence>
<feature type="compositionally biased region" description="Low complexity" evidence="1">
    <location>
        <begin position="1"/>
        <end position="16"/>
    </location>
</feature>
<reference evidence="2" key="1">
    <citation type="submission" date="2014-02" db="EMBL/GenBank/DDBJ databases">
        <title>Expanding our view of genomic diversity in Candidatus Accumulibacter clades.</title>
        <authorList>
            <person name="Skennerton C.T."/>
            <person name="Barr J.J."/>
            <person name="Slater F.R."/>
            <person name="Bond P.L."/>
            <person name="Tyson G.W."/>
        </authorList>
    </citation>
    <scope>NUCLEOTIDE SEQUENCE [LARGE SCALE GENOMIC DNA]</scope>
</reference>
<evidence type="ECO:0000313" key="3">
    <source>
        <dbReference type="Proteomes" id="UP000020218"/>
    </source>
</evidence>
<dbReference type="AlphaFoldDB" id="A0A011N4E2"/>
<accession>A0A011N4E2</accession>
<dbReference type="InterPro" id="IPR018721">
    <property type="entry name" value="DUF2252"/>
</dbReference>
<dbReference type="PATRIC" id="fig|1454001.3.peg.89"/>
<comment type="caution">
    <text evidence="2">The sequence shown here is derived from an EMBL/GenBank/DDBJ whole genome shotgun (WGS) entry which is preliminary data.</text>
</comment>
<proteinExistence type="predicted"/>
<feature type="region of interest" description="Disordered" evidence="1">
    <location>
        <begin position="1"/>
        <end position="40"/>
    </location>
</feature>
<gene>
    <name evidence="2" type="ORF">AW08_00259</name>
</gene>
<name>A0A011N4E2_9PROT</name>
<dbReference type="Pfam" id="PF10009">
    <property type="entry name" value="DUF2252"/>
    <property type="match status" value="1"/>
</dbReference>
<sequence length="464" mass="50875">MTGTETSTSSPATAPGHDIRETVAERQAAGKAARKRAPRSALARWDEAARGHDALDTIVAQNAIRVPELLPVRHGRMVASPWNYYRGAAAVMAADLASRPHSGLLVQLCGDAHVLNFGLWATPERNLLFDLRDFDETLPGPFEWDVQRLAASLVVAAREDGIKAATADEAVVTAVEAYRERMARCAKMSELSLWYDGTHVDSLISYFTAADRGPIEVHIKKESRSRTHLGAFAKLTSMVDGRPRIDEDPPFRVAIDDDEQDALTDQLLAGYRMTLQEDRRVLFDRFTLVDVVRQVVGVGSVGMRVYLALFEGRSGSDPLFLQIKQAGPSVYESRLGRSRHDHHGARVIAGKRALQTATGIFVGWGSFQGRDYYVRQFRDMKIILDIKLLAPCLVEFAAACGETLARAHARSGDAVAISAYLGKSAQFATALCDFARLYADQNERDHAQLERAIAAGSLASAPGW</sequence>
<protein>
    <recommendedName>
        <fullName evidence="4">DUF2252 domain-containing protein</fullName>
    </recommendedName>
</protein>
<dbReference type="PANTHER" id="PTHR39441:SF1">
    <property type="entry name" value="DUF2252 DOMAIN-CONTAINING PROTEIN"/>
    <property type="match status" value="1"/>
</dbReference>
<dbReference type="PANTHER" id="PTHR39441">
    <property type="entry name" value="DUF2252 DOMAIN-CONTAINING PROTEIN"/>
    <property type="match status" value="1"/>
</dbReference>
<dbReference type="EMBL" id="JFAX01000001">
    <property type="protein sequence ID" value="EXI69766.1"/>
    <property type="molecule type" value="Genomic_DNA"/>
</dbReference>
<evidence type="ECO:0000256" key="1">
    <source>
        <dbReference type="SAM" id="MobiDB-lite"/>
    </source>
</evidence>
<evidence type="ECO:0000313" key="2">
    <source>
        <dbReference type="EMBL" id="EXI69766.1"/>
    </source>
</evidence>
<dbReference type="Proteomes" id="UP000020218">
    <property type="component" value="Unassembled WGS sequence"/>
</dbReference>
<organism evidence="2 3">
    <name type="scientific">Candidatus Accumulibacter adjunctus</name>
    <dbReference type="NCBI Taxonomy" id="1454001"/>
    <lineage>
        <taxon>Bacteria</taxon>
        <taxon>Pseudomonadati</taxon>
        <taxon>Pseudomonadota</taxon>
        <taxon>Betaproteobacteria</taxon>
        <taxon>Candidatus Accumulibacter</taxon>
    </lineage>
</organism>
<keyword evidence="3" id="KW-1185">Reference proteome</keyword>